<sequence>MLNFSYYLPTHFVFGRGAEEKAGEMTRQAGGTRVLIHYGGGSALRSGLIGKVEDSLKRAGVYFTALGGAQPNPLASKVYEGIRLIRAEKIDFILAVGGGSAMDSAKAMALGAVYEGNFWDFFCGRATPQAHLPVGAVLTIAASGSESSNSAVITRDETLEKRGLNCELNRPVFALMNPEWTCSLPPYQTACGATDIMAHVLERYFTNETGVDLTDRLCEAVLSAVIDAAPRALRQPGDYDARAQLMWAGTIAHNETVGVGRQGDWASHKIEHELSAKYGVAHGAGLAVVLPAWMRYHLAHDPARFAQLAVRVWGCEADFRAPEVTGLAGIERFEAFLRSIGMPGSLKELGGKSEDIPALAASTRKEADGGVGNYTHLFPQDIEAILRIADK</sequence>
<dbReference type="SUPFAM" id="SSF56796">
    <property type="entry name" value="Dehydroquinate synthase-like"/>
    <property type="match status" value="1"/>
</dbReference>
<dbReference type="Gene3D" id="3.40.50.1970">
    <property type="match status" value="1"/>
</dbReference>
<dbReference type="EMBL" id="DVJN01000052">
    <property type="protein sequence ID" value="HIS91896.1"/>
    <property type="molecule type" value="Genomic_DNA"/>
</dbReference>
<dbReference type="Pfam" id="PF25137">
    <property type="entry name" value="ADH_Fe_C"/>
    <property type="match status" value="1"/>
</dbReference>
<dbReference type="GO" id="GO:0005829">
    <property type="term" value="C:cytosol"/>
    <property type="evidence" value="ECO:0007669"/>
    <property type="project" value="TreeGrafter"/>
</dbReference>
<protein>
    <submittedName>
        <fullName evidence="4">Iron-containing alcohol dehydrogenase</fullName>
    </submittedName>
</protein>
<dbReference type="CDD" id="cd08187">
    <property type="entry name" value="BDH"/>
    <property type="match status" value="1"/>
</dbReference>
<feature type="domain" description="Fe-containing alcohol dehydrogenase-like C-terminal" evidence="3">
    <location>
        <begin position="189"/>
        <end position="387"/>
    </location>
</feature>
<accession>A0A9D1FYF9</accession>
<comment type="caution">
    <text evidence="4">The sequence shown here is derived from an EMBL/GenBank/DDBJ whole genome shotgun (WGS) entry which is preliminary data.</text>
</comment>
<dbReference type="GO" id="GO:0046872">
    <property type="term" value="F:metal ion binding"/>
    <property type="evidence" value="ECO:0007669"/>
    <property type="project" value="InterPro"/>
</dbReference>
<keyword evidence="1" id="KW-0560">Oxidoreductase</keyword>
<reference evidence="4" key="1">
    <citation type="submission" date="2020-10" db="EMBL/GenBank/DDBJ databases">
        <authorList>
            <person name="Gilroy R."/>
        </authorList>
    </citation>
    <scope>NUCLEOTIDE SEQUENCE</scope>
    <source>
        <strain evidence="4">13766</strain>
    </source>
</reference>
<name>A0A9D1FYF9_9FIRM</name>
<dbReference type="FunFam" id="3.40.50.1970:FF:000003">
    <property type="entry name" value="Alcohol dehydrogenase, iron-containing"/>
    <property type="match status" value="1"/>
</dbReference>
<gene>
    <name evidence="4" type="ORF">IAA84_02650</name>
</gene>
<dbReference type="Proteomes" id="UP000824140">
    <property type="component" value="Unassembled WGS sequence"/>
</dbReference>
<dbReference type="GO" id="GO:1990362">
    <property type="term" value="F:butanol dehydrogenase (NAD+) activity"/>
    <property type="evidence" value="ECO:0007669"/>
    <property type="project" value="InterPro"/>
</dbReference>
<evidence type="ECO:0000259" key="2">
    <source>
        <dbReference type="Pfam" id="PF00465"/>
    </source>
</evidence>
<dbReference type="GO" id="GO:0008106">
    <property type="term" value="F:alcohol dehydrogenase (NADP+) activity"/>
    <property type="evidence" value="ECO:0007669"/>
    <property type="project" value="TreeGrafter"/>
</dbReference>
<dbReference type="GO" id="GO:1990002">
    <property type="term" value="F:methylglyoxal reductase (NADPH) (acetol producing) activity"/>
    <property type="evidence" value="ECO:0007669"/>
    <property type="project" value="TreeGrafter"/>
</dbReference>
<dbReference type="InterPro" id="IPR018211">
    <property type="entry name" value="ADH_Fe_CS"/>
</dbReference>
<dbReference type="PROSITE" id="PS00060">
    <property type="entry name" value="ADH_IRON_2"/>
    <property type="match status" value="1"/>
</dbReference>
<dbReference type="InterPro" id="IPR056798">
    <property type="entry name" value="ADH_Fe_C"/>
</dbReference>
<organism evidence="4 5">
    <name type="scientific">Candidatus Alectryocaccomicrobium excrementavium</name>
    <dbReference type="NCBI Taxonomy" id="2840668"/>
    <lineage>
        <taxon>Bacteria</taxon>
        <taxon>Bacillati</taxon>
        <taxon>Bacillota</taxon>
        <taxon>Clostridia</taxon>
        <taxon>Candidatus Alectryocaccomicrobium</taxon>
    </lineage>
</organism>
<dbReference type="Pfam" id="PF00465">
    <property type="entry name" value="Fe-ADH"/>
    <property type="match status" value="1"/>
</dbReference>
<reference evidence="4" key="2">
    <citation type="journal article" date="2021" name="PeerJ">
        <title>Extensive microbial diversity within the chicken gut microbiome revealed by metagenomics and culture.</title>
        <authorList>
            <person name="Gilroy R."/>
            <person name="Ravi A."/>
            <person name="Getino M."/>
            <person name="Pursley I."/>
            <person name="Horton D.L."/>
            <person name="Alikhan N.F."/>
            <person name="Baker D."/>
            <person name="Gharbi K."/>
            <person name="Hall N."/>
            <person name="Watson M."/>
            <person name="Adriaenssens E.M."/>
            <person name="Foster-Nyarko E."/>
            <person name="Jarju S."/>
            <person name="Secka A."/>
            <person name="Antonio M."/>
            <person name="Oren A."/>
            <person name="Chaudhuri R.R."/>
            <person name="La Ragione R."/>
            <person name="Hildebrand F."/>
            <person name="Pallen M.J."/>
        </authorList>
    </citation>
    <scope>NUCLEOTIDE SEQUENCE</scope>
    <source>
        <strain evidence="4">13766</strain>
    </source>
</reference>
<evidence type="ECO:0000259" key="3">
    <source>
        <dbReference type="Pfam" id="PF25137"/>
    </source>
</evidence>
<dbReference type="AlphaFoldDB" id="A0A9D1FYF9"/>
<dbReference type="PANTHER" id="PTHR43633">
    <property type="entry name" value="ALCOHOL DEHYDROGENASE YQHD"/>
    <property type="match status" value="1"/>
</dbReference>
<dbReference type="Gene3D" id="1.20.1090.10">
    <property type="entry name" value="Dehydroquinate synthase-like - alpha domain"/>
    <property type="match status" value="1"/>
</dbReference>
<dbReference type="InterPro" id="IPR044731">
    <property type="entry name" value="BDH-like"/>
</dbReference>
<feature type="domain" description="Alcohol dehydrogenase iron-type/glycerol dehydrogenase GldA" evidence="2">
    <location>
        <begin position="9"/>
        <end position="178"/>
    </location>
</feature>
<dbReference type="PANTHER" id="PTHR43633:SF1">
    <property type="entry name" value="ALCOHOL DEHYDROGENASE YQHD"/>
    <property type="match status" value="1"/>
</dbReference>
<dbReference type="InterPro" id="IPR001670">
    <property type="entry name" value="ADH_Fe/GldA"/>
</dbReference>
<evidence type="ECO:0000313" key="5">
    <source>
        <dbReference type="Proteomes" id="UP000824140"/>
    </source>
</evidence>
<proteinExistence type="predicted"/>
<evidence type="ECO:0000313" key="4">
    <source>
        <dbReference type="EMBL" id="HIS91896.1"/>
    </source>
</evidence>
<evidence type="ECO:0000256" key="1">
    <source>
        <dbReference type="ARBA" id="ARBA00023002"/>
    </source>
</evidence>